<feature type="domain" description="DH" evidence="7">
    <location>
        <begin position="194"/>
        <end position="380"/>
    </location>
</feature>
<dbReference type="GO" id="GO:0005085">
    <property type="term" value="F:guanyl-nucleotide exchange factor activity"/>
    <property type="evidence" value="ECO:0007669"/>
    <property type="project" value="UniProtKB-KW"/>
</dbReference>
<dbReference type="SMART" id="SM00147">
    <property type="entry name" value="RasGEF"/>
    <property type="match status" value="1"/>
</dbReference>
<feature type="region of interest" description="Disordered" evidence="4">
    <location>
        <begin position="977"/>
        <end position="1006"/>
    </location>
</feature>
<dbReference type="CDD" id="cd00155">
    <property type="entry name" value="RasGEF"/>
    <property type="match status" value="1"/>
</dbReference>
<feature type="region of interest" description="Disordered" evidence="4">
    <location>
        <begin position="1248"/>
        <end position="1310"/>
    </location>
</feature>
<name>A0A1B0CIX9_LUTLO</name>
<dbReference type="SUPFAM" id="SSF48065">
    <property type="entry name" value="DBL homology domain (DH-domain)"/>
    <property type="match status" value="2"/>
</dbReference>
<feature type="domain" description="PH" evidence="5">
    <location>
        <begin position="1"/>
        <end position="61"/>
    </location>
</feature>
<dbReference type="EMBL" id="AJWK01013885">
    <property type="status" value="NOT_ANNOTATED_CDS"/>
    <property type="molecule type" value="Genomic_DNA"/>
</dbReference>
<dbReference type="EMBL" id="AJWK01013886">
    <property type="status" value="NOT_ANNOTATED_CDS"/>
    <property type="molecule type" value="Genomic_DNA"/>
</dbReference>
<dbReference type="EMBL" id="AJWK01013883">
    <property type="status" value="NOT_ANNOTATED_CDS"/>
    <property type="molecule type" value="Genomic_DNA"/>
</dbReference>
<dbReference type="InterPro" id="IPR001895">
    <property type="entry name" value="RASGEF_cat_dom"/>
</dbReference>
<feature type="region of interest" description="Disordered" evidence="4">
    <location>
        <begin position="1359"/>
        <end position="1378"/>
    </location>
</feature>
<keyword evidence="1 2" id="KW-0344">Guanine-nucleotide releasing factor</keyword>
<accession>A0A1B0CIX9</accession>
<reference evidence="8" key="1">
    <citation type="submission" date="2020-05" db="UniProtKB">
        <authorList>
            <consortium name="EnsemblMetazoa"/>
        </authorList>
    </citation>
    <scope>IDENTIFICATION</scope>
    <source>
        <strain evidence="8">Jacobina</strain>
    </source>
</reference>
<feature type="region of interest" description="Disordered" evidence="4">
    <location>
        <begin position="1096"/>
        <end position="1180"/>
    </location>
</feature>
<dbReference type="InterPro" id="IPR011993">
    <property type="entry name" value="PH-like_dom_sf"/>
</dbReference>
<feature type="compositionally biased region" description="Polar residues" evidence="4">
    <location>
        <begin position="980"/>
        <end position="990"/>
    </location>
</feature>
<dbReference type="InterPro" id="IPR019804">
    <property type="entry name" value="Ras_G-nucl-exch_fac_CS"/>
</dbReference>
<dbReference type="PROSITE" id="PS50003">
    <property type="entry name" value="PH_DOMAIN"/>
    <property type="match status" value="2"/>
</dbReference>
<feature type="compositionally biased region" description="Low complexity" evidence="4">
    <location>
        <begin position="1100"/>
        <end position="1116"/>
    </location>
</feature>
<feature type="domain" description="PH" evidence="5">
    <location>
        <begin position="686"/>
        <end position="829"/>
    </location>
</feature>
<evidence type="ECO:0000259" key="5">
    <source>
        <dbReference type="PROSITE" id="PS50003"/>
    </source>
</evidence>
<dbReference type="InterPro" id="IPR008937">
    <property type="entry name" value="Ras-like_GEF"/>
</dbReference>
<protein>
    <recommendedName>
        <fullName evidence="10">Ras1 guanine nucleotide exchange factor</fullName>
    </recommendedName>
</protein>
<evidence type="ECO:0000313" key="9">
    <source>
        <dbReference type="Proteomes" id="UP000092461"/>
    </source>
</evidence>
<dbReference type="PANTHER" id="PTHR23113">
    <property type="entry name" value="GUANINE NUCLEOTIDE EXCHANGE FACTOR"/>
    <property type="match status" value="1"/>
</dbReference>
<dbReference type="VEuPathDB" id="VectorBase:LLONM1_006052"/>
<feature type="domain" description="DH" evidence="7">
    <location>
        <begin position="478"/>
        <end position="656"/>
    </location>
</feature>
<dbReference type="InterPro" id="IPR035899">
    <property type="entry name" value="DBL_dom_sf"/>
</dbReference>
<dbReference type="Proteomes" id="UP000092461">
    <property type="component" value="Unassembled WGS sequence"/>
</dbReference>
<dbReference type="Pfam" id="PF00621">
    <property type="entry name" value="RhoGEF"/>
    <property type="match status" value="2"/>
</dbReference>
<dbReference type="CDD" id="cd06224">
    <property type="entry name" value="REM"/>
    <property type="match status" value="1"/>
</dbReference>
<dbReference type="Pfam" id="PF00617">
    <property type="entry name" value="RasGEF"/>
    <property type="match status" value="1"/>
</dbReference>
<dbReference type="PROSITE" id="PS50096">
    <property type="entry name" value="IQ"/>
    <property type="match status" value="1"/>
</dbReference>
<dbReference type="PROSITE" id="PS50009">
    <property type="entry name" value="RASGEF_CAT"/>
    <property type="match status" value="1"/>
</dbReference>
<dbReference type="PROSITE" id="PS00720">
    <property type="entry name" value="RASGEF"/>
    <property type="match status" value="1"/>
</dbReference>
<evidence type="ECO:0000256" key="2">
    <source>
        <dbReference type="PROSITE-ProRule" id="PRU00168"/>
    </source>
</evidence>
<keyword evidence="9" id="KW-1185">Reference proteome</keyword>
<evidence type="ECO:0008006" key="10">
    <source>
        <dbReference type="Google" id="ProtNLM"/>
    </source>
</evidence>
<dbReference type="SUPFAM" id="SSF50729">
    <property type="entry name" value="PH domain-like"/>
    <property type="match status" value="2"/>
</dbReference>
<feature type="compositionally biased region" description="Basic and acidic residues" evidence="4">
    <location>
        <begin position="1363"/>
        <end position="1378"/>
    </location>
</feature>
<dbReference type="SMART" id="SM00325">
    <property type="entry name" value="RhoGEF"/>
    <property type="match status" value="2"/>
</dbReference>
<dbReference type="SUPFAM" id="SSF48366">
    <property type="entry name" value="Ras GEF"/>
    <property type="match status" value="1"/>
</dbReference>
<dbReference type="Gene3D" id="1.10.840.10">
    <property type="entry name" value="Ras guanine-nucleotide exchange factors catalytic domain"/>
    <property type="match status" value="1"/>
</dbReference>
<dbReference type="InterPro" id="IPR000651">
    <property type="entry name" value="Ras-like_Gua-exchang_fac_N"/>
</dbReference>
<evidence type="ECO:0000313" key="8">
    <source>
        <dbReference type="EnsemblMetazoa" id="LLOJ004412-PA"/>
    </source>
</evidence>
<dbReference type="EMBL" id="AJWK01013888">
    <property type="status" value="NOT_ANNOTATED_CDS"/>
    <property type="molecule type" value="Genomic_DNA"/>
</dbReference>
<dbReference type="Gene3D" id="1.20.870.10">
    <property type="entry name" value="Son of sevenless (SoS) protein Chain: S domain 1"/>
    <property type="match status" value="2"/>
</dbReference>
<dbReference type="PANTHER" id="PTHR23113:SF99">
    <property type="entry name" value="RASGEF DOMAIN-CONTAINING PROTEIN"/>
    <property type="match status" value="1"/>
</dbReference>
<dbReference type="VEuPathDB" id="VectorBase:LLOJ004412"/>
<dbReference type="Gene3D" id="1.20.900.10">
    <property type="entry name" value="Dbl homology (DH) domain"/>
    <property type="match status" value="2"/>
</dbReference>
<dbReference type="EMBL" id="AJWK01013884">
    <property type="status" value="NOT_ANNOTATED_CDS"/>
    <property type="molecule type" value="Genomic_DNA"/>
</dbReference>
<dbReference type="InterPro" id="IPR000219">
    <property type="entry name" value="DH_dom"/>
</dbReference>
<dbReference type="Pfam" id="PF00618">
    <property type="entry name" value="RasGEF_N"/>
    <property type="match status" value="2"/>
</dbReference>
<dbReference type="GO" id="GO:0005886">
    <property type="term" value="C:plasma membrane"/>
    <property type="evidence" value="ECO:0007669"/>
    <property type="project" value="TreeGrafter"/>
</dbReference>
<proteinExistence type="predicted"/>
<dbReference type="CDD" id="cd00160">
    <property type="entry name" value="RhoGEF"/>
    <property type="match status" value="2"/>
</dbReference>
<dbReference type="InterPro" id="IPR023578">
    <property type="entry name" value="Ras_GEF_dom_sf"/>
</dbReference>
<dbReference type="PROSITE" id="PS50010">
    <property type="entry name" value="DH_2"/>
    <property type="match status" value="2"/>
</dbReference>
<evidence type="ECO:0000259" key="7">
    <source>
        <dbReference type="PROSITE" id="PS50010"/>
    </source>
</evidence>
<feature type="coiled-coil region" evidence="3">
    <location>
        <begin position="636"/>
        <end position="666"/>
    </location>
</feature>
<evidence type="ECO:0000256" key="4">
    <source>
        <dbReference type="SAM" id="MobiDB-lite"/>
    </source>
</evidence>
<organism evidence="8 9">
    <name type="scientific">Lutzomyia longipalpis</name>
    <name type="common">Sand fly</name>
    <dbReference type="NCBI Taxonomy" id="7200"/>
    <lineage>
        <taxon>Eukaryota</taxon>
        <taxon>Metazoa</taxon>
        <taxon>Ecdysozoa</taxon>
        <taxon>Arthropoda</taxon>
        <taxon>Hexapoda</taxon>
        <taxon>Insecta</taxon>
        <taxon>Pterygota</taxon>
        <taxon>Neoptera</taxon>
        <taxon>Endopterygota</taxon>
        <taxon>Diptera</taxon>
        <taxon>Nematocera</taxon>
        <taxon>Psychodoidea</taxon>
        <taxon>Psychodidae</taxon>
        <taxon>Lutzomyia</taxon>
        <taxon>Lutzomyia</taxon>
    </lineage>
</organism>
<evidence type="ECO:0000256" key="1">
    <source>
        <dbReference type="ARBA" id="ARBA00022658"/>
    </source>
</evidence>
<feature type="compositionally biased region" description="Acidic residues" evidence="4">
    <location>
        <begin position="757"/>
        <end position="768"/>
    </location>
</feature>
<dbReference type="EnsemblMetazoa" id="LLOJ004412-RA">
    <property type="protein sequence ID" value="LLOJ004412-PA"/>
    <property type="gene ID" value="LLOJ004412"/>
</dbReference>
<evidence type="ECO:0000259" key="6">
    <source>
        <dbReference type="PROSITE" id="PS50009"/>
    </source>
</evidence>
<sequence>MWNPVQYYDCYTGALVAISVDKITHCFSISYRRENQRQYDLRAASESECSAWIVAIREASFNKLLLQKEELEQKHVHLLQVVESEKTAKWQYTQQCEELASEIKKLRAEICTLRKECRTSVSATPVGRGSFSAGCEAPDEHPTMTGLCAQVQDSVELRKIKKVQSFFRGWLCRRRWKQIVEEYIKSPHAESMRKRNSLVFSMVEAEEEYMEQLEVLVSCFLRPFKMAASSKRPPCSHEDVNSIFLNSETVLFLHQIFLKGLTSRLESWPTLVLGDLFDMLLPMLSIYQEYVRNHHYSLQVLTECKSNPAFATVLKRLEAKAICQGRSLETFLTYPMHQIPRYIITLHELLAHTPHDHVERKSLQNARQQLEDLSRQMHDEVSETENLRKNLAVERMIVEGCDILLDVNQVFVRQGSLVQVPPGRGRIRSRLASFKSEREAVRQCFLFSNHMIIATRTSGGRLHLIQDMGKIPLADTTLVEDPSDSEREDEVLVSCFLRPFKMAASSKRPPCSHEDVNSIFLNSETVLFLHQIFLKGLTSRLESWPTLVLGDLFDMLLPMLSIYQEYVRNHHYSLQVLTECKSNPAFATVLKRLEAKAICQGRSLETFLTYPMHQIPRYIITLHELLAHTPHDHVERKSLQNARQQLEDLSRQMHDEVSETENLRKNLAVERMIVEGCDILLDVNQVFVRQGSLVQVPPGRGRIRSRLASFKSEREAVRQCFLFSNHMIIATRTSGGRLHLIQDMGKIPLADTTLVEDPSDSEREDEGDPSVCPPNQGSCLSVNDSVNASHRDFKLIVESKTGSRHFIHLVAPTVQDKEAWISDISQCIDNIHMHSMLSPGFGGSVGGGSIRKNMSMDYSIDAFSRSGSLAAHHALRADPRLFKDDVDIRFSRTLNSCKLPQVRYATPERLLQRLTDLRFLSIDFLNTFLLTYRVFTDGETVLNALKKVFYDPPTDPQCDCEPQTDFLDIPGAYDGRVSPRRTSGASSVSGYCSEGADRDRSMSGDSAGLRLKGSRRMLQQQSTQEDAGGLSWIPEASGPVIVHEQEIEGTTAVDVEPLPPPPTEETTNVTNTQDDAFLAIPQTIATSSSADTLTETTVISGPSSPSNLSSVTLVGSTGSGGQEKTDLTPTEGNVQFKYGKAPTSPLPERVNKRKLSQQKEREASTTASDTMPVISPPTVTTTPCITTQASHEEIPRSKGSFSSAAGSSGGLKVNLLMDRRPSAGANVIPQAALCQHRYSLQLNGDGGIYRGERSSPRMVHRVPKTPEKQKKSFFGTPQREPPRRFSESDDDASASLYTTPRGSLGGASLGTISSRASMQHEPVVHCSSKAGVVITSYRPSKRRSSTSTAAAAFAIAISGSSNPRDEPPEVEARNRKESVVSSPATMRVLNVLRHWVSKHFQDFEQDAALRSQTIAFLDDITCSPNLLPTEHRAASQLLRLLCREDIDCGRKHLETLLTPPPSPSKESIETLSALEIAEQMTYLDHQIFLAIRSEEFLGQAWMKADKKSRAEHIIQMTKRFNDGSRLVSSEIISRSSMASRVAAIEKWTAVADICRCLHNFNGVLQICAAFTNAAVFRLKKTWDKVPKTIKQTNIKLQAVVCSDGRFRAMREVLHRCDPPCIPYLGMYLTDLSFIEEGTPDFTPDGLLNFSKMRMIAHVIREIRHFQQTPYKIDHIPKVTNYLLDTSLLLDDDELYSRSLQIEPRSSRLSAPNTANV</sequence>
<dbReference type="Gene3D" id="2.30.29.30">
    <property type="entry name" value="Pleckstrin-homology domain (PH domain)/Phosphotyrosine-binding domain (PTB)"/>
    <property type="match status" value="2"/>
</dbReference>
<feature type="coiled-coil region" evidence="3">
    <location>
        <begin position="360"/>
        <end position="390"/>
    </location>
</feature>
<dbReference type="InterPro" id="IPR036964">
    <property type="entry name" value="RASGEF_cat_dom_sf"/>
</dbReference>
<dbReference type="SMART" id="SM00233">
    <property type="entry name" value="PH"/>
    <property type="match status" value="1"/>
</dbReference>
<dbReference type="EMBL" id="AJWK01013887">
    <property type="status" value="NOT_ANNOTATED_CDS"/>
    <property type="molecule type" value="Genomic_DNA"/>
</dbReference>
<feature type="region of interest" description="Disordered" evidence="4">
    <location>
        <begin position="755"/>
        <end position="774"/>
    </location>
</feature>
<feature type="compositionally biased region" description="Low complexity" evidence="4">
    <location>
        <begin position="1170"/>
        <end position="1180"/>
    </location>
</feature>
<dbReference type="GO" id="GO:0007265">
    <property type="term" value="P:Ras protein signal transduction"/>
    <property type="evidence" value="ECO:0007669"/>
    <property type="project" value="TreeGrafter"/>
</dbReference>
<feature type="domain" description="Ras-GEF" evidence="6">
    <location>
        <begin position="1472"/>
        <end position="1704"/>
    </location>
</feature>
<evidence type="ECO:0000256" key="3">
    <source>
        <dbReference type="SAM" id="Coils"/>
    </source>
</evidence>
<dbReference type="InterPro" id="IPR001849">
    <property type="entry name" value="PH_domain"/>
</dbReference>
<keyword evidence="3" id="KW-0175">Coiled coil</keyword>